<keyword evidence="12" id="KW-1185">Reference proteome</keyword>
<dbReference type="AlphaFoldDB" id="A0A345P4M4"/>
<evidence type="ECO:0000256" key="8">
    <source>
        <dbReference type="ARBA" id="ARBA00049244"/>
    </source>
</evidence>
<organism evidence="11 12">
    <name type="scientific">Aquirhabdus parva</name>
    <dbReference type="NCBI Taxonomy" id="2283318"/>
    <lineage>
        <taxon>Bacteria</taxon>
        <taxon>Pseudomonadati</taxon>
        <taxon>Pseudomonadota</taxon>
        <taxon>Gammaproteobacteria</taxon>
        <taxon>Moraxellales</taxon>
        <taxon>Moraxellaceae</taxon>
        <taxon>Aquirhabdus</taxon>
    </lineage>
</organism>
<dbReference type="Gene3D" id="1.20.272.10">
    <property type="match status" value="1"/>
</dbReference>
<dbReference type="GO" id="GO:0003677">
    <property type="term" value="F:DNA binding"/>
    <property type="evidence" value="ECO:0007669"/>
    <property type="project" value="InterPro"/>
</dbReference>
<evidence type="ECO:0000256" key="1">
    <source>
        <dbReference type="ARBA" id="ARBA00012417"/>
    </source>
</evidence>
<evidence type="ECO:0000256" key="7">
    <source>
        <dbReference type="ARBA" id="ARBA00034754"/>
    </source>
</evidence>
<dbReference type="InterPro" id="IPR010372">
    <property type="entry name" value="DNA_pol3_delta_N"/>
</dbReference>
<dbReference type="SUPFAM" id="SSF52540">
    <property type="entry name" value="P-loop containing nucleoside triphosphate hydrolases"/>
    <property type="match status" value="1"/>
</dbReference>
<name>A0A345P4M4_9GAMM</name>
<keyword evidence="5" id="KW-0235">DNA replication</keyword>
<dbReference type="GO" id="GO:0006261">
    <property type="term" value="P:DNA-templated DNA replication"/>
    <property type="evidence" value="ECO:0007669"/>
    <property type="project" value="TreeGrafter"/>
</dbReference>
<dbReference type="Proteomes" id="UP000253940">
    <property type="component" value="Chromosome"/>
</dbReference>
<dbReference type="RefSeq" id="WP_114898343.1">
    <property type="nucleotide sequence ID" value="NZ_CP031222.1"/>
</dbReference>
<accession>A0A345P4M4</accession>
<dbReference type="NCBIfam" id="TIGR01128">
    <property type="entry name" value="holA"/>
    <property type="match status" value="1"/>
</dbReference>
<dbReference type="InterPro" id="IPR027417">
    <property type="entry name" value="P-loop_NTPase"/>
</dbReference>
<dbReference type="SUPFAM" id="SSF48019">
    <property type="entry name" value="post-AAA+ oligomerization domain-like"/>
    <property type="match status" value="1"/>
</dbReference>
<dbReference type="Gene3D" id="1.10.8.60">
    <property type="match status" value="1"/>
</dbReference>
<keyword evidence="4 11" id="KW-0548">Nucleotidyltransferase</keyword>
<comment type="catalytic activity">
    <reaction evidence="8">
        <text>DNA(n) + a 2'-deoxyribonucleoside 5'-triphosphate = DNA(n+1) + diphosphate</text>
        <dbReference type="Rhea" id="RHEA:22508"/>
        <dbReference type="Rhea" id="RHEA-COMP:17339"/>
        <dbReference type="Rhea" id="RHEA-COMP:17340"/>
        <dbReference type="ChEBI" id="CHEBI:33019"/>
        <dbReference type="ChEBI" id="CHEBI:61560"/>
        <dbReference type="ChEBI" id="CHEBI:173112"/>
        <dbReference type="EC" id="2.7.7.7"/>
    </reaction>
</comment>
<sequence>MKADYLNASKRISGASGAWLMHGDEPLLAQSLLDQCRKHWREQNIERQRVDLTSSADWREALGQLDNLSLFSSTMALEIHGNHKPDAAGMAALERFIQSPGDNILIINMPKQDHTAQKTKFFQLLDANGLVVSLALQNDRERQDFLATQAKTLKVELTPEAWKMLISQTENNLLAAHQALIRLSFLSEPDEQIDIEKLLPALSDQSRYSLFDLSDAALLGDIERTVKILNYLFESGEAESLILWTISKEMRLILQLLDNPNPNYQSLGIWFNRQSLYQKAMRRIKRTQTTGWLELLLRCDQSIKGVGLEKPKDLLLQASLALTGLQLFDTKISTLQTI</sequence>
<dbReference type="GO" id="GO:0009360">
    <property type="term" value="C:DNA polymerase III complex"/>
    <property type="evidence" value="ECO:0007669"/>
    <property type="project" value="UniProtKB-UniRule"/>
</dbReference>
<dbReference type="InterPro" id="IPR005790">
    <property type="entry name" value="DNA_polIII_delta"/>
</dbReference>
<proteinExistence type="inferred from homology"/>
<keyword evidence="6" id="KW-0239">DNA-directed DNA polymerase</keyword>
<dbReference type="EC" id="2.7.7.7" evidence="1 9"/>
<evidence type="ECO:0000313" key="11">
    <source>
        <dbReference type="EMBL" id="AXI02233.1"/>
    </source>
</evidence>
<evidence type="ECO:0000256" key="6">
    <source>
        <dbReference type="ARBA" id="ARBA00022932"/>
    </source>
</evidence>
<evidence type="ECO:0000256" key="2">
    <source>
        <dbReference type="ARBA" id="ARBA00017703"/>
    </source>
</evidence>
<gene>
    <name evidence="11" type="primary">holA</name>
    <name evidence="11" type="ORF">HYN46_04890</name>
</gene>
<evidence type="ECO:0000259" key="10">
    <source>
        <dbReference type="Pfam" id="PF06144"/>
    </source>
</evidence>
<dbReference type="PANTHER" id="PTHR34388:SF1">
    <property type="entry name" value="DNA POLYMERASE III SUBUNIT DELTA"/>
    <property type="match status" value="1"/>
</dbReference>
<dbReference type="Pfam" id="PF06144">
    <property type="entry name" value="DNA_pol3_delta"/>
    <property type="match status" value="1"/>
</dbReference>
<evidence type="ECO:0000256" key="5">
    <source>
        <dbReference type="ARBA" id="ARBA00022705"/>
    </source>
</evidence>
<protein>
    <recommendedName>
        <fullName evidence="2 9">DNA polymerase III subunit delta</fullName>
        <ecNumber evidence="1 9">2.7.7.7</ecNumber>
    </recommendedName>
</protein>
<reference evidence="11 12" key="1">
    <citation type="submission" date="2018-07" db="EMBL/GenBank/DDBJ databases">
        <title>Genome sequencing of Moraxellaceae gen. HYN0046.</title>
        <authorList>
            <person name="Kim M."/>
            <person name="Yi H."/>
        </authorList>
    </citation>
    <scope>NUCLEOTIDE SEQUENCE [LARGE SCALE GENOMIC DNA]</scope>
    <source>
        <strain evidence="11 12">HYN0046</strain>
    </source>
</reference>
<feature type="domain" description="DNA polymerase III delta N-terminal" evidence="10">
    <location>
        <begin position="20"/>
        <end position="133"/>
    </location>
</feature>
<dbReference type="GO" id="GO:0003887">
    <property type="term" value="F:DNA-directed DNA polymerase activity"/>
    <property type="evidence" value="ECO:0007669"/>
    <property type="project" value="UniProtKB-UniRule"/>
</dbReference>
<dbReference type="Gene3D" id="3.40.50.300">
    <property type="entry name" value="P-loop containing nucleotide triphosphate hydrolases"/>
    <property type="match status" value="1"/>
</dbReference>
<evidence type="ECO:0000256" key="9">
    <source>
        <dbReference type="NCBIfam" id="TIGR01128"/>
    </source>
</evidence>
<dbReference type="KEGG" id="mbah:HYN46_04890"/>
<evidence type="ECO:0000256" key="4">
    <source>
        <dbReference type="ARBA" id="ARBA00022695"/>
    </source>
</evidence>
<dbReference type="PANTHER" id="PTHR34388">
    <property type="entry name" value="DNA POLYMERASE III SUBUNIT DELTA"/>
    <property type="match status" value="1"/>
</dbReference>
<evidence type="ECO:0000313" key="12">
    <source>
        <dbReference type="Proteomes" id="UP000253940"/>
    </source>
</evidence>
<comment type="similarity">
    <text evidence="7">Belongs to the DNA polymerase HolA subunit family.</text>
</comment>
<dbReference type="OrthoDB" id="9770982at2"/>
<evidence type="ECO:0000256" key="3">
    <source>
        <dbReference type="ARBA" id="ARBA00022679"/>
    </source>
</evidence>
<dbReference type="EMBL" id="CP031222">
    <property type="protein sequence ID" value="AXI02233.1"/>
    <property type="molecule type" value="Genomic_DNA"/>
</dbReference>
<dbReference type="InterPro" id="IPR008921">
    <property type="entry name" value="DNA_pol3_clamp-load_cplx_C"/>
</dbReference>
<keyword evidence="3 11" id="KW-0808">Transferase</keyword>